<dbReference type="PANTHER" id="PTHR13114">
    <property type="entry name" value="MEDIATOR OF RNA POLYMERASE II TRANSCRIPTION SUBUNIT 17"/>
    <property type="match status" value="1"/>
</dbReference>
<comment type="subunit">
    <text evidence="8">Component of the Mediator complex.</text>
</comment>
<evidence type="ECO:0000256" key="4">
    <source>
        <dbReference type="ARBA" id="ARBA00023015"/>
    </source>
</evidence>
<proteinExistence type="inferred from homology"/>
<dbReference type="Pfam" id="PF10156">
    <property type="entry name" value="Med17"/>
    <property type="match status" value="1"/>
</dbReference>
<dbReference type="EMBL" id="JAVRRG010000004">
    <property type="protein sequence ID" value="KAK5101589.1"/>
    <property type="molecule type" value="Genomic_DNA"/>
</dbReference>
<keyword evidence="11" id="KW-1185">Reference proteome</keyword>
<dbReference type="InterPro" id="IPR019313">
    <property type="entry name" value="Mediator_Med17"/>
</dbReference>
<evidence type="ECO:0000256" key="6">
    <source>
        <dbReference type="ARBA" id="ARBA00023242"/>
    </source>
</evidence>
<sequence length="615" mass="67335">MAPSASLSIPHELSASWKKDDLQSQVQQLVLQKGPFRNVTENSLLADIQRPAVEADEDEDEAEQVDGDASDTVQATRERLSEMRVEYLQMSSFIQNSLLTAIDGISASLATHSRYAASAMSPMLQQVAPAGSIETKLIEPKAISKIRVRRMNDIAVVTRAQAFTSAAAKLASASDRLDTEAQHQSKYWEQLASLRSNGWLVSRVPNDTKALVVHFGSAEAAPQYRNRGVAALRQDENGDLTLPGQIQVRRPKILSVTIHRRGRVTGRSILERENTSARTHLEDKLVQAQEALFQEELFNEASKEARLLANMGVKARSSSIEFSVSDQCSVAVSYAKQPLERPPESQVDDELAEFVGNGLRLMLVAEHQQRHLQRAEHKPPPMSQNPRSAPEYALLRPVISLLRHHSEISPLLGTVENYKASLQLAGLHLSVEHQSSAHTGLPPFAVQALRRVVVSQTIIALPSQESVSIKVETHLAAPWFGTQFSSMQYSGPCGSSSCAGTSSSKDAVRFLEDVLCRDICTLILRSQEGPDRLRLKSDNPPELLLADGNDALATLAVTCSGARVAISCKGLKGSSKEVAQWNKRGFRITDEDGQLEGTEQGLLEIVRSWVGKLTA</sequence>
<keyword evidence="8" id="KW-0010">Activator</keyword>
<keyword evidence="4 8" id="KW-0805">Transcription regulation</keyword>
<protein>
    <recommendedName>
        <fullName evidence="3 8">Mediator of RNA polymerase II transcription subunit 17</fullName>
    </recommendedName>
    <alternativeName>
        <fullName evidence="7 8">Mediator complex subunit 17</fullName>
    </alternativeName>
</protein>
<evidence type="ECO:0000313" key="11">
    <source>
        <dbReference type="Proteomes" id="UP001345013"/>
    </source>
</evidence>
<evidence type="ECO:0000256" key="7">
    <source>
        <dbReference type="ARBA" id="ARBA00032014"/>
    </source>
</evidence>
<dbReference type="Proteomes" id="UP001345013">
    <property type="component" value="Unassembled WGS sequence"/>
</dbReference>
<comment type="function">
    <text evidence="8">Component of the Mediator complex, a coactivator involved in the regulated transcription of nearly all RNA polymerase II-dependent genes. Mediator functions as a bridge to convey information from gene-specific regulatory proteins to the basal RNA polymerase II transcription machinery. Mediator is recruited to promoters by direct interactions with regulatory proteins and serves as a scaffold for the assembly of a functional preinitiation complex with RNA polymerase II and the general transcription factors.</text>
</comment>
<dbReference type="PANTHER" id="PTHR13114:SF7">
    <property type="entry name" value="MEDIATOR OF RNA POLYMERASE II TRANSCRIPTION SUBUNIT 17"/>
    <property type="match status" value="1"/>
</dbReference>
<organism evidence="10 11">
    <name type="scientific">Lithohypha guttulata</name>
    <dbReference type="NCBI Taxonomy" id="1690604"/>
    <lineage>
        <taxon>Eukaryota</taxon>
        <taxon>Fungi</taxon>
        <taxon>Dikarya</taxon>
        <taxon>Ascomycota</taxon>
        <taxon>Pezizomycotina</taxon>
        <taxon>Eurotiomycetes</taxon>
        <taxon>Chaetothyriomycetidae</taxon>
        <taxon>Chaetothyriales</taxon>
        <taxon>Trichomeriaceae</taxon>
        <taxon>Lithohypha</taxon>
    </lineage>
</organism>
<comment type="caution">
    <text evidence="10">The sequence shown here is derived from an EMBL/GenBank/DDBJ whole genome shotgun (WGS) entry which is preliminary data.</text>
</comment>
<accession>A0ABR0KNF9</accession>
<comment type="similarity">
    <text evidence="2 8">Belongs to the Mediator complex subunit 17 family.</text>
</comment>
<name>A0ABR0KNF9_9EURO</name>
<evidence type="ECO:0000256" key="2">
    <source>
        <dbReference type="ARBA" id="ARBA00005635"/>
    </source>
</evidence>
<comment type="subcellular location">
    <subcellularLocation>
        <location evidence="1 8">Nucleus</location>
    </subcellularLocation>
</comment>
<feature type="compositionally biased region" description="Acidic residues" evidence="9">
    <location>
        <begin position="54"/>
        <end position="69"/>
    </location>
</feature>
<evidence type="ECO:0000256" key="8">
    <source>
        <dbReference type="RuleBase" id="RU364140"/>
    </source>
</evidence>
<evidence type="ECO:0000256" key="3">
    <source>
        <dbReference type="ARBA" id="ARBA00019610"/>
    </source>
</evidence>
<feature type="region of interest" description="Disordered" evidence="9">
    <location>
        <begin position="53"/>
        <end position="73"/>
    </location>
</feature>
<evidence type="ECO:0000256" key="9">
    <source>
        <dbReference type="SAM" id="MobiDB-lite"/>
    </source>
</evidence>
<evidence type="ECO:0000313" key="10">
    <source>
        <dbReference type="EMBL" id="KAK5101589.1"/>
    </source>
</evidence>
<gene>
    <name evidence="10" type="primary">SRB4</name>
    <name evidence="8" type="synonym">MED17</name>
    <name evidence="10" type="ORF">LTR24_000645</name>
</gene>
<evidence type="ECO:0000256" key="1">
    <source>
        <dbReference type="ARBA" id="ARBA00004123"/>
    </source>
</evidence>
<keyword evidence="6 8" id="KW-0539">Nucleus</keyword>
<evidence type="ECO:0000256" key="5">
    <source>
        <dbReference type="ARBA" id="ARBA00023163"/>
    </source>
</evidence>
<reference evidence="10 11" key="1">
    <citation type="submission" date="2023-08" db="EMBL/GenBank/DDBJ databases">
        <title>Black Yeasts Isolated from many extreme environments.</title>
        <authorList>
            <person name="Coleine C."/>
            <person name="Stajich J.E."/>
            <person name="Selbmann L."/>
        </authorList>
    </citation>
    <scope>NUCLEOTIDE SEQUENCE [LARGE SCALE GENOMIC DNA]</scope>
    <source>
        <strain evidence="10 11">CCFEE 5885</strain>
    </source>
</reference>
<keyword evidence="5 8" id="KW-0804">Transcription</keyword>